<dbReference type="CDD" id="cd00714">
    <property type="entry name" value="GFAT"/>
    <property type="match status" value="1"/>
</dbReference>
<evidence type="ECO:0000313" key="13">
    <source>
        <dbReference type="Proteomes" id="UP000030643"/>
    </source>
</evidence>
<evidence type="ECO:0000256" key="5">
    <source>
        <dbReference type="ARBA" id="ARBA00022490"/>
    </source>
</evidence>
<keyword evidence="9" id="KW-0315">Glutamine amidotransferase</keyword>
<dbReference type="Pfam" id="PF01380">
    <property type="entry name" value="SIS"/>
    <property type="match status" value="2"/>
</dbReference>
<keyword evidence="8" id="KW-0677">Repeat</keyword>
<dbReference type="InterPro" id="IPR001347">
    <property type="entry name" value="SIS_dom"/>
</dbReference>
<feature type="domain" description="Glutamine amidotransferase type-2" evidence="10">
    <location>
        <begin position="4"/>
        <end position="228"/>
    </location>
</feature>
<dbReference type="Gene3D" id="3.60.20.10">
    <property type="entry name" value="Glutamine Phosphoribosylpyrophosphate, subunit 1, domain 1"/>
    <property type="match status" value="1"/>
</dbReference>
<dbReference type="STRING" id="1329250.WOSG25_030240"/>
<feature type="domain" description="SIS" evidence="11">
    <location>
        <begin position="461"/>
        <end position="599"/>
    </location>
</feature>
<dbReference type="EMBL" id="DF820486">
    <property type="protein sequence ID" value="GAK30428.1"/>
    <property type="molecule type" value="Genomic_DNA"/>
</dbReference>
<evidence type="ECO:0000256" key="3">
    <source>
        <dbReference type="ARBA" id="ARBA00012916"/>
    </source>
</evidence>
<comment type="subcellular location">
    <subcellularLocation>
        <location evidence="2">Cytoplasm</location>
    </subcellularLocation>
</comment>
<dbReference type="GO" id="GO:0006487">
    <property type="term" value="P:protein N-linked glycosylation"/>
    <property type="evidence" value="ECO:0007669"/>
    <property type="project" value="TreeGrafter"/>
</dbReference>
<keyword evidence="5" id="KW-0963">Cytoplasm</keyword>
<dbReference type="NCBIfam" id="TIGR01135">
    <property type="entry name" value="glmS"/>
    <property type="match status" value="1"/>
</dbReference>
<evidence type="ECO:0000256" key="7">
    <source>
        <dbReference type="ARBA" id="ARBA00022679"/>
    </source>
</evidence>
<dbReference type="InterPro" id="IPR005855">
    <property type="entry name" value="GFAT"/>
</dbReference>
<dbReference type="GO" id="GO:0097367">
    <property type="term" value="F:carbohydrate derivative binding"/>
    <property type="evidence" value="ECO:0007669"/>
    <property type="project" value="InterPro"/>
</dbReference>
<dbReference type="FunFam" id="3.40.50.10490:FF:000001">
    <property type="entry name" value="Glutamine--fructose-6-phosphate aminotransferase [isomerizing]"/>
    <property type="match status" value="1"/>
</dbReference>
<dbReference type="SUPFAM" id="SSF56235">
    <property type="entry name" value="N-terminal nucleophile aminohydrolases (Ntn hydrolases)"/>
    <property type="match status" value="1"/>
</dbReference>
<keyword evidence="6 12" id="KW-0032">Aminotransferase</keyword>
<dbReference type="RefSeq" id="WP_027698539.1">
    <property type="nucleotide sequence ID" value="NZ_DF820486.1"/>
</dbReference>
<feature type="domain" description="SIS" evidence="11">
    <location>
        <begin position="294"/>
        <end position="433"/>
    </location>
</feature>
<proteinExistence type="predicted"/>
<dbReference type="FunFam" id="3.60.20.10:FF:000006">
    <property type="entry name" value="Glutamine--fructose-6-phosphate aminotransferase [isomerizing]"/>
    <property type="match status" value="1"/>
</dbReference>
<dbReference type="InterPro" id="IPR035466">
    <property type="entry name" value="GlmS/AgaS_SIS"/>
</dbReference>
<evidence type="ECO:0000256" key="6">
    <source>
        <dbReference type="ARBA" id="ARBA00022576"/>
    </source>
</evidence>
<dbReference type="PROSITE" id="PS51464">
    <property type="entry name" value="SIS"/>
    <property type="match status" value="2"/>
</dbReference>
<evidence type="ECO:0000256" key="9">
    <source>
        <dbReference type="ARBA" id="ARBA00022962"/>
    </source>
</evidence>
<dbReference type="InterPro" id="IPR017932">
    <property type="entry name" value="GATase_2_dom"/>
</dbReference>
<evidence type="ECO:0000313" key="12">
    <source>
        <dbReference type="EMBL" id="GAK30428.1"/>
    </source>
</evidence>
<accession>A0A069CT62</accession>
<comment type="catalytic activity">
    <reaction evidence="1">
        <text>D-fructose 6-phosphate + L-glutamine = D-glucosamine 6-phosphate + L-glutamate</text>
        <dbReference type="Rhea" id="RHEA:13237"/>
        <dbReference type="ChEBI" id="CHEBI:29985"/>
        <dbReference type="ChEBI" id="CHEBI:58359"/>
        <dbReference type="ChEBI" id="CHEBI:58725"/>
        <dbReference type="ChEBI" id="CHEBI:61527"/>
        <dbReference type="EC" id="2.6.1.16"/>
    </reaction>
</comment>
<reference evidence="13" key="1">
    <citation type="journal article" date="2014" name="Genome Announc.">
        <title>Draft genome sequence of Weissella oryzae SG25T, isolated from fermented rice grains.</title>
        <authorList>
            <person name="Tanizawa Y."/>
            <person name="Fujisawa T."/>
            <person name="Mochizuki T."/>
            <person name="Kaminuma E."/>
            <person name="Suzuki Y."/>
            <person name="Nakamura Y."/>
            <person name="Tohno M."/>
        </authorList>
    </citation>
    <scope>NUCLEOTIDE SEQUENCE [LARGE SCALE GENOMIC DNA]</scope>
    <source>
        <strain evidence="13">DSM 25784 / JCM 18191 / LMG 30913 / SG25</strain>
    </source>
</reference>
<evidence type="ECO:0000259" key="10">
    <source>
        <dbReference type="PROSITE" id="PS51278"/>
    </source>
</evidence>
<dbReference type="InterPro" id="IPR029055">
    <property type="entry name" value="Ntn_hydrolases_N"/>
</dbReference>
<dbReference type="CDD" id="cd05009">
    <property type="entry name" value="SIS_GlmS_GlmD_2"/>
    <property type="match status" value="1"/>
</dbReference>
<dbReference type="EC" id="2.6.1.16" evidence="3"/>
<evidence type="ECO:0000256" key="4">
    <source>
        <dbReference type="ARBA" id="ARBA00016090"/>
    </source>
</evidence>
<sequence length="609" mass="66957">MSYCGIVGFTSLNYQSAPVLLKGLEKLEYRGYDSAGIFVPNADENMDQLVKEKGRVADLEALVATKHVAGTAGIAHTRWATHGQPSVENAHPHVSNDGRFYLVHNGVIENYEELKETLLKDVKLHSDTDTEVGVQVIAKLVADEGLTTFEAFNKALTLFSNDSESAYGFLLMDREEPERMYVAKRKSPLLIGVGKDFNVVTSDAIAMLDQTKDFLELHDGEVAIVDPTEVKLFDAAGQEIVREPFHLDIDASETDKGTYPFYMLKEIDEQPIVIRNLLARYFNADKKLQFGSEILREIKEADRLYIIAAGTSYHAGLVGGRMFEQWAGKPTEVHISSEFAYEQPLLAEKPFFIFLSQSGETADSREVLQQINVQGYHSLTLTNVEKSTLWREATYALPLLAGPEIAVASTKAYIAQVTLESMLAYAVADQSQLDFDLEQALSKIAVDIQGIVDDKEVFQKVAEELFVPATSAFYIGRGVDSAVSLEAALKLKEISYVQAEGFAAGELKHGTLALIEDGTPVVALMTQAKMALLTRGNLAETQARGAHAFTIVSKSIAKANDDYILPDTVELLSPLLSVVPTQLLAYYTSLGRGLDVDRPRNLAKSVTVQ</sequence>
<keyword evidence="7 12" id="KW-0808">Transferase</keyword>
<name>A0A069CT62_WEIOS</name>
<protein>
    <recommendedName>
        <fullName evidence="4">Glutamine--fructose-6-phosphate aminotransferase [isomerizing]</fullName>
        <ecNumber evidence="3">2.6.1.16</ecNumber>
    </recommendedName>
</protein>
<dbReference type="PROSITE" id="PS51278">
    <property type="entry name" value="GATASE_TYPE_2"/>
    <property type="match status" value="1"/>
</dbReference>
<gene>
    <name evidence="12" type="ORF">WOSG25_030240</name>
</gene>
<dbReference type="GO" id="GO:0005829">
    <property type="term" value="C:cytosol"/>
    <property type="evidence" value="ECO:0007669"/>
    <property type="project" value="TreeGrafter"/>
</dbReference>
<evidence type="ECO:0000256" key="2">
    <source>
        <dbReference type="ARBA" id="ARBA00004496"/>
    </source>
</evidence>
<dbReference type="eggNOG" id="COG0449">
    <property type="taxonomic scope" value="Bacteria"/>
</dbReference>
<dbReference type="SUPFAM" id="SSF53697">
    <property type="entry name" value="SIS domain"/>
    <property type="match status" value="1"/>
</dbReference>
<dbReference type="OrthoDB" id="106547at2"/>
<dbReference type="AlphaFoldDB" id="A0A069CT62"/>
<dbReference type="Pfam" id="PF13522">
    <property type="entry name" value="GATase_6"/>
    <property type="match status" value="1"/>
</dbReference>
<dbReference type="GO" id="GO:0004360">
    <property type="term" value="F:glutamine-fructose-6-phosphate transaminase (isomerizing) activity"/>
    <property type="evidence" value="ECO:0007669"/>
    <property type="project" value="UniProtKB-EC"/>
</dbReference>
<dbReference type="GO" id="GO:0006047">
    <property type="term" value="P:UDP-N-acetylglucosamine metabolic process"/>
    <property type="evidence" value="ECO:0007669"/>
    <property type="project" value="TreeGrafter"/>
</dbReference>
<evidence type="ECO:0000259" key="11">
    <source>
        <dbReference type="PROSITE" id="PS51464"/>
    </source>
</evidence>
<dbReference type="InterPro" id="IPR046348">
    <property type="entry name" value="SIS_dom_sf"/>
</dbReference>
<evidence type="ECO:0000256" key="1">
    <source>
        <dbReference type="ARBA" id="ARBA00001031"/>
    </source>
</evidence>
<dbReference type="Gene3D" id="3.40.50.10490">
    <property type="entry name" value="Glucose-6-phosphate isomerase like protein, domain 1"/>
    <property type="match status" value="2"/>
</dbReference>
<organism evidence="12 13">
    <name type="scientific">Weissella oryzae (strain DSM 25784 / JCM 18191 / LMG 30913 / SG25)</name>
    <dbReference type="NCBI Taxonomy" id="1329250"/>
    <lineage>
        <taxon>Bacteria</taxon>
        <taxon>Bacillati</taxon>
        <taxon>Bacillota</taxon>
        <taxon>Bacilli</taxon>
        <taxon>Lactobacillales</taxon>
        <taxon>Lactobacillaceae</taxon>
        <taxon>Weissella</taxon>
    </lineage>
</organism>
<dbReference type="CDD" id="cd05008">
    <property type="entry name" value="SIS_GlmS_GlmD_1"/>
    <property type="match status" value="1"/>
</dbReference>
<dbReference type="InterPro" id="IPR035490">
    <property type="entry name" value="GlmS/FrlB_SIS"/>
</dbReference>
<dbReference type="PANTHER" id="PTHR10937:SF0">
    <property type="entry name" value="GLUTAMINE--FRUCTOSE-6-PHOSPHATE TRANSAMINASE (ISOMERIZING)"/>
    <property type="match status" value="1"/>
</dbReference>
<keyword evidence="13" id="KW-1185">Reference proteome</keyword>
<dbReference type="NCBIfam" id="NF001484">
    <property type="entry name" value="PRK00331.1"/>
    <property type="match status" value="1"/>
</dbReference>
<evidence type="ECO:0000256" key="8">
    <source>
        <dbReference type="ARBA" id="ARBA00022737"/>
    </source>
</evidence>
<dbReference type="Proteomes" id="UP000030643">
    <property type="component" value="Unassembled WGS sequence"/>
</dbReference>
<dbReference type="InterPro" id="IPR047084">
    <property type="entry name" value="GFAT_N"/>
</dbReference>
<dbReference type="PANTHER" id="PTHR10937">
    <property type="entry name" value="GLUCOSAMINE--FRUCTOSE-6-PHOSPHATE AMINOTRANSFERASE, ISOMERIZING"/>
    <property type="match status" value="1"/>
</dbReference>
<dbReference type="GO" id="GO:0006002">
    <property type="term" value="P:fructose 6-phosphate metabolic process"/>
    <property type="evidence" value="ECO:0007669"/>
    <property type="project" value="TreeGrafter"/>
</dbReference>